<dbReference type="CDD" id="cd04501">
    <property type="entry name" value="SGNH_hydrolase_like_4"/>
    <property type="match status" value="1"/>
</dbReference>
<dbReference type="AlphaFoldDB" id="A0A7G8BQW8"/>
<dbReference type="InterPro" id="IPR036514">
    <property type="entry name" value="SGNH_hydro_sf"/>
</dbReference>
<evidence type="ECO:0000259" key="1">
    <source>
        <dbReference type="Pfam" id="PF13472"/>
    </source>
</evidence>
<feature type="domain" description="SGNH hydrolase-type esterase" evidence="1">
    <location>
        <begin position="29"/>
        <end position="194"/>
    </location>
</feature>
<dbReference type="PANTHER" id="PTHR30383">
    <property type="entry name" value="THIOESTERASE 1/PROTEASE 1/LYSOPHOSPHOLIPASE L1"/>
    <property type="match status" value="1"/>
</dbReference>
<dbReference type="GO" id="GO:0004622">
    <property type="term" value="F:phosphatidylcholine lysophospholipase activity"/>
    <property type="evidence" value="ECO:0007669"/>
    <property type="project" value="TreeGrafter"/>
</dbReference>
<dbReference type="SUPFAM" id="SSF52266">
    <property type="entry name" value="SGNH hydrolase"/>
    <property type="match status" value="1"/>
</dbReference>
<evidence type="ECO:0000313" key="3">
    <source>
        <dbReference type="Proteomes" id="UP000515312"/>
    </source>
</evidence>
<dbReference type="InterPro" id="IPR051532">
    <property type="entry name" value="Ester_Hydrolysis_Enzymes"/>
</dbReference>
<organism evidence="2 3">
    <name type="scientific">Alloacidobacterium dinghuense</name>
    <dbReference type="NCBI Taxonomy" id="2763107"/>
    <lineage>
        <taxon>Bacteria</taxon>
        <taxon>Pseudomonadati</taxon>
        <taxon>Acidobacteriota</taxon>
        <taxon>Terriglobia</taxon>
        <taxon>Terriglobales</taxon>
        <taxon>Acidobacteriaceae</taxon>
        <taxon>Alloacidobacterium</taxon>
    </lineage>
</organism>
<name>A0A7G8BQW8_9BACT</name>
<reference evidence="2 3" key="1">
    <citation type="submission" date="2020-08" db="EMBL/GenBank/DDBJ databases">
        <title>Edaphobacter telluris sp. nov. and Acidobacterium dinghuensis sp. nov., two acidobacteria isolated from forest soil.</title>
        <authorList>
            <person name="Fu J."/>
            <person name="Qiu L."/>
        </authorList>
    </citation>
    <scope>NUCLEOTIDE SEQUENCE [LARGE SCALE GENOMIC DNA]</scope>
    <source>
        <strain evidence="2">4Y35</strain>
    </source>
</reference>
<accession>A0A7G8BQW8</accession>
<dbReference type="Pfam" id="PF13472">
    <property type="entry name" value="Lipase_GDSL_2"/>
    <property type="match status" value="1"/>
</dbReference>
<keyword evidence="2" id="KW-0378">Hydrolase</keyword>
<gene>
    <name evidence="2" type="ORF">H7849_11580</name>
</gene>
<dbReference type="EMBL" id="CP060394">
    <property type="protein sequence ID" value="QNI34938.1"/>
    <property type="molecule type" value="Genomic_DNA"/>
</dbReference>
<dbReference type="Gene3D" id="3.40.50.1110">
    <property type="entry name" value="SGNH hydrolase"/>
    <property type="match status" value="1"/>
</dbReference>
<keyword evidence="3" id="KW-1185">Reference proteome</keyword>
<dbReference type="PANTHER" id="PTHR30383:SF5">
    <property type="entry name" value="SGNH HYDROLASE-TYPE ESTERASE DOMAIN-CONTAINING PROTEIN"/>
    <property type="match status" value="1"/>
</dbReference>
<dbReference type="KEGG" id="adin:H7849_11580"/>
<protein>
    <submittedName>
        <fullName evidence="2">SGNH/GDSL hydrolase family protein</fullName>
    </submittedName>
</protein>
<proteinExistence type="predicted"/>
<evidence type="ECO:0000313" key="2">
    <source>
        <dbReference type="EMBL" id="QNI34938.1"/>
    </source>
</evidence>
<dbReference type="Proteomes" id="UP000515312">
    <property type="component" value="Chromosome"/>
</dbReference>
<dbReference type="InterPro" id="IPR013830">
    <property type="entry name" value="SGNH_hydro"/>
</dbReference>
<sequence length="209" mass="23556">MNDFGELNRYREADAQLKSPFSGENRVVFFGDSITDAWKLDTYFPGKGYINRGIGGQTTPQMLIRFRQDVIDLSPKIVVILAGTNDIAGNTGPMTVEQIEANYASLAELARQHSIRVIFSSVTPIHNYVAQRQTMFLQRSPEKILELNQWLRKYCEQNKLIYLDYYSAMVDSHGMMKADLADDGLHPNDAGYRVMAPLAESAITRALAQ</sequence>